<name>A0A833VBY2_9POAL</name>
<evidence type="ECO:0000256" key="2">
    <source>
        <dbReference type="ARBA" id="ARBA00023043"/>
    </source>
</evidence>
<feature type="repeat" description="ANK" evidence="3">
    <location>
        <begin position="144"/>
        <end position="171"/>
    </location>
</feature>
<dbReference type="PROSITE" id="PS50297">
    <property type="entry name" value="ANK_REP_REGION"/>
    <property type="match status" value="1"/>
</dbReference>
<dbReference type="InterPro" id="IPR002110">
    <property type="entry name" value="Ankyrin_rpt"/>
</dbReference>
<accession>A0A833VBY2</accession>
<dbReference type="SUPFAM" id="SSF48403">
    <property type="entry name" value="Ankyrin repeat"/>
    <property type="match status" value="1"/>
</dbReference>
<dbReference type="AlphaFoldDB" id="A0A833VBY2"/>
<dbReference type="Gene3D" id="1.25.40.20">
    <property type="entry name" value="Ankyrin repeat-containing domain"/>
    <property type="match status" value="1"/>
</dbReference>
<keyword evidence="1" id="KW-0677">Repeat</keyword>
<keyword evidence="2 3" id="KW-0040">ANK repeat</keyword>
<dbReference type="PANTHER" id="PTHR24189">
    <property type="entry name" value="MYOTROPHIN"/>
    <property type="match status" value="1"/>
</dbReference>
<proteinExistence type="predicted"/>
<evidence type="ECO:0000256" key="1">
    <source>
        <dbReference type="ARBA" id="ARBA00022737"/>
    </source>
</evidence>
<dbReference type="OrthoDB" id="1106290at2759"/>
<organism evidence="4 5">
    <name type="scientific">Carex littledalei</name>
    <dbReference type="NCBI Taxonomy" id="544730"/>
    <lineage>
        <taxon>Eukaryota</taxon>
        <taxon>Viridiplantae</taxon>
        <taxon>Streptophyta</taxon>
        <taxon>Embryophyta</taxon>
        <taxon>Tracheophyta</taxon>
        <taxon>Spermatophyta</taxon>
        <taxon>Magnoliopsida</taxon>
        <taxon>Liliopsida</taxon>
        <taxon>Poales</taxon>
        <taxon>Cyperaceae</taxon>
        <taxon>Cyperoideae</taxon>
        <taxon>Cariceae</taxon>
        <taxon>Carex</taxon>
        <taxon>Carex subgen. Euthyceras</taxon>
    </lineage>
</organism>
<comment type="caution">
    <text evidence="4">The sequence shown here is derived from an EMBL/GenBank/DDBJ whole genome shotgun (WGS) entry which is preliminary data.</text>
</comment>
<evidence type="ECO:0000313" key="4">
    <source>
        <dbReference type="EMBL" id="KAF3333116.1"/>
    </source>
</evidence>
<evidence type="ECO:0000256" key="3">
    <source>
        <dbReference type="PROSITE-ProRule" id="PRU00023"/>
    </source>
</evidence>
<evidence type="ECO:0000313" key="5">
    <source>
        <dbReference type="Proteomes" id="UP000623129"/>
    </source>
</evidence>
<reference evidence="4" key="1">
    <citation type="submission" date="2020-01" db="EMBL/GenBank/DDBJ databases">
        <title>Genome sequence of Kobresia littledalei, the first chromosome-level genome in the family Cyperaceae.</title>
        <authorList>
            <person name="Qu G."/>
        </authorList>
    </citation>
    <scope>NUCLEOTIDE SEQUENCE</scope>
    <source>
        <strain evidence="4">C.B.Clarke</strain>
        <tissue evidence="4">Leaf</tissue>
    </source>
</reference>
<dbReference type="PROSITE" id="PS50088">
    <property type="entry name" value="ANK_REPEAT"/>
    <property type="match status" value="1"/>
</dbReference>
<protein>
    <submittedName>
        <fullName evidence="4">Ankyrin repeat domain-containing protein 2</fullName>
    </submittedName>
</protein>
<gene>
    <name evidence="4" type="ORF">FCM35_KLT00807</name>
</gene>
<keyword evidence="5" id="KW-1185">Reference proteome</keyword>
<sequence length="171" mass="18230">MYSGSAPDYLSPELVICDRLCLCLCLCPQPHRSFNSDSLAPAGIVLNGGCRTLTCQWAEITKSANESDQNGPEIFGLPKTIRLQPPSLILSNRNSAREQKKRCGRAGAASRRRGGAGTGILLKSVRCAQILLEAGGNVDALDKNKNTALHYAASYGCKECVTLLLEHGAAV</sequence>
<dbReference type="EMBL" id="SWLB01000010">
    <property type="protein sequence ID" value="KAF3333116.1"/>
    <property type="molecule type" value="Genomic_DNA"/>
</dbReference>
<dbReference type="InterPro" id="IPR036770">
    <property type="entry name" value="Ankyrin_rpt-contain_sf"/>
</dbReference>
<dbReference type="PANTHER" id="PTHR24189:SF50">
    <property type="entry name" value="ANKYRIN REPEAT AND SOCS BOX PROTEIN 2"/>
    <property type="match status" value="1"/>
</dbReference>
<dbReference type="Pfam" id="PF12796">
    <property type="entry name" value="Ank_2"/>
    <property type="match status" value="1"/>
</dbReference>
<dbReference type="InterPro" id="IPR050745">
    <property type="entry name" value="Multifunctional_regulatory"/>
</dbReference>
<dbReference type="Proteomes" id="UP000623129">
    <property type="component" value="Unassembled WGS sequence"/>
</dbReference>